<accession>A0A6J4VNL7</accession>
<feature type="compositionally biased region" description="Gly residues" evidence="1">
    <location>
        <begin position="147"/>
        <end position="158"/>
    </location>
</feature>
<protein>
    <submittedName>
        <fullName evidence="2">Uncharacterized protein</fullName>
    </submittedName>
</protein>
<feature type="compositionally biased region" description="Basic and acidic residues" evidence="1">
    <location>
        <begin position="95"/>
        <end position="108"/>
    </location>
</feature>
<feature type="compositionally biased region" description="Pro residues" evidence="1">
    <location>
        <begin position="1"/>
        <end position="10"/>
    </location>
</feature>
<feature type="compositionally biased region" description="Basic and acidic residues" evidence="1">
    <location>
        <begin position="58"/>
        <end position="73"/>
    </location>
</feature>
<evidence type="ECO:0000256" key="1">
    <source>
        <dbReference type="SAM" id="MobiDB-lite"/>
    </source>
</evidence>
<organism evidence="2">
    <name type="scientific">uncultured Thermomicrobiales bacterium</name>
    <dbReference type="NCBI Taxonomy" id="1645740"/>
    <lineage>
        <taxon>Bacteria</taxon>
        <taxon>Pseudomonadati</taxon>
        <taxon>Thermomicrobiota</taxon>
        <taxon>Thermomicrobia</taxon>
        <taxon>Thermomicrobiales</taxon>
        <taxon>environmental samples</taxon>
    </lineage>
</organism>
<feature type="non-terminal residue" evidence="2">
    <location>
        <position position="1"/>
    </location>
</feature>
<proteinExistence type="predicted"/>
<sequence length="257" mass="27113">DRRPLAPPPDPRAHRPPVPRRQGGAGGDGARLHPLPLRRDLSDQPGREHAAPVPRRPVPRDSDRADPAADHRPDPRHRRARERGRGPDAALPDAEADRPAADRAREAGRGPPRRPAGGAGGAGGDGVDRGPGGRALVPDRRRAARAGGLGDAGGGGGRHGPDLVRLPRGQPGRAAGVAGGDRLHLHLGEPARALPAGAAGGEHPALRAVGLRRPPRRPGRDDRQRHLPARLPHHRRRRLRPRRPARDVAAAADEPGV</sequence>
<feature type="region of interest" description="Disordered" evidence="1">
    <location>
        <begin position="1"/>
        <end position="257"/>
    </location>
</feature>
<evidence type="ECO:0000313" key="2">
    <source>
        <dbReference type="EMBL" id="CAA9578691.1"/>
    </source>
</evidence>
<feature type="compositionally biased region" description="Gly residues" evidence="1">
    <location>
        <begin position="117"/>
        <end position="133"/>
    </location>
</feature>
<feature type="non-terminal residue" evidence="2">
    <location>
        <position position="257"/>
    </location>
</feature>
<reference evidence="2" key="1">
    <citation type="submission" date="2020-02" db="EMBL/GenBank/DDBJ databases">
        <authorList>
            <person name="Meier V. D."/>
        </authorList>
    </citation>
    <scope>NUCLEOTIDE SEQUENCE</scope>
    <source>
        <strain evidence="2">AVDCRST_MAG19</strain>
    </source>
</reference>
<gene>
    <name evidence="2" type="ORF">AVDCRST_MAG19-3761</name>
</gene>
<feature type="compositionally biased region" description="Basic residues" evidence="1">
    <location>
        <begin position="226"/>
        <end position="243"/>
    </location>
</feature>
<dbReference type="EMBL" id="CADCWL010000205">
    <property type="protein sequence ID" value="CAA9578691.1"/>
    <property type="molecule type" value="Genomic_DNA"/>
</dbReference>
<dbReference type="AlphaFoldDB" id="A0A6J4VNL7"/>
<name>A0A6J4VNL7_9BACT</name>
<feature type="compositionally biased region" description="Basic and acidic residues" evidence="1">
    <location>
        <begin position="37"/>
        <end position="50"/>
    </location>
</feature>